<keyword evidence="3" id="KW-0268">Exocytosis</keyword>
<evidence type="ECO:0000313" key="6">
    <source>
        <dbReference type="EMBL" id="CAK9234200.1"/>
    </source>
</evidence>
<dbReference type="Gene3D" id="1.20.58.1210">
    <property type="entry name" value="Exo84p, N-terminal helical domain"/>
    <property type="match status" value="1"/>
</dbReference>
<dbReference type="Proteomes" id="UP001497512">
    <property type="component" value="Chromosome 8"/>
</dbReference>
<feature type="domain" description="Exocyst component Exo84 C-terminal" evidence="5">
    <location>
        <begin position="161"/>
        <end position="371"/>
    </location>
</feature>
<organism evidence="6 7">
    <name type="scientific">Sphagnum troendelagicum</name>
    <dbReference type="NCBI Taxonomy" id="128251"/>
    <lineage>
        <taxon>Eukaryota</taxon>
        <taxon>Viridiplantae</taxon>
        <taxon>Streptophyta</taxon>
        <taxon>Embryophyta</taxon>
        <taxon>Bryophyta</taxon>
        <taxon>Sphagnophytina</taxon>
        <taxon>Sphagnopsida</taxon>
        <taxon>Sphagnales</taxon>
        <taxon>Sphagnaceae</taxon>
        <taxon>Sphagnum</taxon>
    </lineage>
</organism>
<comment type="similarity">
    <text evidence="1">Belongs to the EXO84 family.</text>
</comment>
<sequence length="795" mass="86922">MSVSAVKPSVRSTWSVESPQVAVAHMNGRNGYEDSNEETIAFETENFDAKGFVDAKFQSMTEKGIRKLCDELTDLKKASAEEMRKAIYANYDAFISTSQEISELEGEIQTMRNLLSTQATLIHILAESGASISSGPASTSLDTDYYSKDGQKPTDLEIRAEKIPDILDVLLAERKVEEMLAVLEEGDQLVAEGHNRSDTDAGLTQVAISELQDALSERRARLVEDLAEAVQHPTLRGSELRSAIAALDRLGDGLRAHTLLLHSHYDRLQRSTKELRPSEVSNGGVYTAALSQLVFSTIAQASRDSVVVFGEETAYASELVLWAHSITQHYSELLNRHVLSSAAVAGGLRAAAECVRVAFAHCVLLEKQGLSLCPTLSKLMRPSVEQALQANLTRIDGSVAALAAADDWVLDHPTSLQHGTGMQSRLGMSIVTSNLRLSSSAHRFNFLVQDFLEDVGSLISMQLGGMTLDGLSTLFDQYVNLLIKAVPNLDEDEEPGTENSARRKVRLAVTEGQQLALIGNAAALADELLPRAASKLVPSGLQAVAGDMQALGHHGLKQGQSLTTTGLTPELKDWKRQLQRAVDRLKDHLCRQLVLHFFFADDAEGDSKLSPTTYLNLDNDSPTWHEDPMPSPMFQSLFMKLTSMQQTAMDVLVGRDRVAQLFLMRLTEAFVIWLSDDQEFWEAIEQGPRSLGAIGLQQFVLDMHFLKQVSLYGKFLSRITHQLIGGVIERACSAFAATGADPSSTLPDDDWFLTTAQEDLHRLLEGWSQGGTAVYNPGSPTASISAISLSSMHSE</sequence>
<name>A0ABP0V0S0_9BRYO</name>
<dbReference type="Pfam" id="PF08700">
    <property type="entry name" value="VPS51_Exo84_N"/>
    <property type="match status" value="1"/>
</dbReference>
<evidence type="ECO:0000256" key="1">
    <source>
        <dbReference type="ARBA" id="ARBA00007210"/>
    </source>
</evidence>
<proteinExistence type="inferred from homology"/>
<dbReference type="PANTHER" id="PTHR21426">
    <property type="entry name" value="EXOCYST COMPLEX COMPONENT 8"/>
    <property type="match status" value="1"/>
</dbReference>
<keyword evidence="2" id="KW-0813">Transport</keyword>
<evidence type="ECO:0000256" key="4">
    <source>
        <dbReference type="ARBA" id="ARBA00022927"/>
    </source>
</evidence>
<evidence type="ECO:0000259" key="5">
    <source>
        <dbReference type="Pfam" id="PF16528"/>
    </source>
</evidence>
<keyword evidence="4" id="KW-0653">Protein transport</keyword>
<protein>
    <recommendedName>
        <fullName evidence="5">Exocyst component Exo84 C-terminal domain-containing protein</fullName>
    </recommendedName>
</protein>
<dbReference type="PANTHER" id="PTHR21426:SF12">
    <property type="entry name" value="EXOCYST COMPLEX COMPONENT 8"/>
    <property type="match status" value="1"/>
</dbReference>
<dbReference type="InterPro" id="IPR042561">
    <property type="entry name" value="Exo84_C_1"/>
</dbReference>
<dbReference type="InterPro" id="IPR032403">
    <property type="entry name" value="Exo84_C"/>
</dbReference>
<accession>A0ABP0V0S0</accession>
<evidence type="ECO:0000256" key="3">
    <source>
        <dbReference type="ARBA" id="ARBA00022483"/>
    </source>
</evidence>
<evidence type="ECO:0000256" key="2">
    <source>
        <dbReference type="ARBA" id="ARBA00022448"/>
    </source>
</evidence>
<reference evidence="6" key="1">
    <citation type="submission" date="2024-02" db="EMBL/GenBank/DDBJ databases">
        <authorList>
            <consortium name="ELIXIR-Norway"/>
            <consortium name="Elixir Norway"/>
        </authorList>
    </citation>
    <scope>NUCLEOTIDE SEQUENCE</scope>
</reference>
<dbReference type="SUPFAM" id="SSF74788">
    <property type="entry name" value="Cullin repeat-like"/>
    <property type="match status" value="1"/>
</dbReference>
<evidence type="ECO:0000313" key="7">
    <source>
        <dbReference type="Proteomes" id="UP001497512"/>
    </source>
</evidence>
<gene>
    <name evidence="6" type="ORF">CSSPTR1EN2_LOCUS22098</name>
</gene>
<dbReference type="Gene3D" id="1.20.58.1220">
    <property type="entry name" value="Exo84p, C-terminal helical domain"/>
    <property type="match status" value="1"/>
</dbReference>
<dbReference type="InterPro" id="IPR033961">
    <property type="entry name" value="Exo84"/>
</dbReference>
<dbReference type="InterPro" id="IPR016159">
    <property type="entry name" value="Cullin_repeat-like_dom_sf"/>
</dbReference>
<keyword evidence="7" id="KW-1185">Reference proteome</keyword>
<dbReference type="Pfam" id="PF16528">
    <property type="entry name" value="Exo84_C"/>
    <property type="match status" value="1"/>
</dbReference>
<dbReference type="InterPro" id="IPR042560">
    <property type="entry name" value="Exo84_C_2"/>
</dbReference>
<dbReference type="EMBL" id="OZ019900">
    <property type="protein sequence ID" value="CAK9234200.1"/>
    <property type="molecule type" value="Genomic_DNA"/>
</dbReference>